<dbReference type="RefSeq" id="WP_156643265.1">
    <property type="nucleotide sequence ID" value="NZ_WOXT01000006.1"/>
</dbReference>
<accession>A0A7C9HVN0</accession>
<proteinExistence type="predicted"/>
<gene>
    <name evidence="3" type="ORF">GN331_15820</name>
</gene>
<protein>
    <submittedName>
        <fullName evidence="3">Cupin domain-containing protein</fullName>
    </submittedName>
</protein>
<name>A0A7C9HVN0_9GAMM</name>
<sequence>MNTAYDIDTDTILHSVGTDFDITSIGAAQSPWWNRTLCAVNDTWVRLGVLDGDFHWHKHDNTDEFFMVMEGQLDIELEDRMVTLKPGQAFTVPKGVMHFPHARGRTVVLMIERAGVAPTGD</sequence>
<dbReference type="InterPro" id="IPR011051">
    <property type="entry name" value="RmlC_Cupin_sf"/>
</dbReference>
<dbReference type="InterPro" id="IPR014710">
    <property type="entry name" value="RmlC-like_jellyroll"/>
</dbReference>
<dbReference type="Gene3D" id="2.60.120.10">
    <property type="entry name" value="Jelly Rolls"/>
    <property type="match status" value="1"/>
</dbReference>
<evidence type="ECO:0000259" key="2">
    <source>
        <dbReference type="PROSITE" id="PS50042"/>
    </source>
</evidence>
<dbReference type="CDD" id="cd02226">
    <property type="entry name" value="cupin_YdbB-like"/>
    <property type="match status" value="1"/>
</dbReference>
<evidence type="ECO:0000313" key="3">
    <source>
        <dbReference type="EMBL" id="MUV15671.1"/>
    </source>
</evidence>
<dbReference type="GO" id="GO:0005737">
    <property type="term" value="C:cytoplasm"/>
    <property type="evidence" value="ECO:0007669"/>
    <property type="project" value="UniProtKB-SubCell"/>
</dbReference>
<feature type="domain" description="Cyclic nucleotide-binding" evidence="2">
    <location>
        <begin position="51"/>
        <end position="90"/>
    </location>
</feature>
<dbReference type="PANTHER" id="PTHR36114">
    <property type="entry name" value="16.7 KDA PROTEIN IN WHIE LOCUS"/>
    <property type="match status" value="1"/>
</dbReference>
<dbReference type="Proteomes" id="UP000479692">
    <property type="component" value="Unassembled WGS sequence"/>
</dbReference>
<keyword evidence="4" id="KW-1185">Reference proteome</keyword>
<reference evidence="3 4" key="1">
    <citation type="submission" date="2019-12" db="EMBL/GenBank/DDBJ databases">
        <authorList>
            <person name="Xu J."/>
        </authorList>
    </citation>
    <scope>NUCLEOTIDE SEQUENCE [LARGE SCALE GENOMIC DNA]</scope>
    <source>
        <strain evidence="3 4">HX-5-24</strain>
    </source>
</reference>
<dbReference type="InterPro" id="IPR000595">
    <property type="entry name" value="cNMP-bd_dom"/>
</dbReference>
<dbReference type="Pfam" id="PF07883">
    <property type="entry name" value="Cupin_2"/>
    <property type="match status" value="1"/>
</dbReference>
<evidence type="ECO:0000313" key="4">
    <source>
        <dbReference type="Proteomes" id="UP000479692"/>
    </source>
</evidence>
<dbReference type="PROSITE" id="PS50042">
    <property type="entry name" value="CNMP_BINDING_3"/>
    <property type="match status" value="1"/>
</dbReference>
<comment type="subcellular location">
    <subcellularLocation>
        <location evidence="1">Cytoplasm</location>
    </subcellularLocation>
</comment>
<dbReference type="SUPFAM" id="SSF51182">
    <property type="entry name" value="RmlC-like cupins"/>
    <property type="match status" value="1"/>
</dbReference>
<evidence type="ECO:0000256" key="1">
    <source>
        <dbReference type="ARBA" id="ARBA00004496"/>
    </source>
</evidence>
<organism evidence="3 4">
    <name type="scientific">Noviluteimonas gilva</name>
    <dbReference type="NCBI Taxonomy" id="2682097"/>
    <lineage>
        <taxon>Bacteria</taxon>
        <taxon>Pseudomonadati</taxon>
        <taxon>Pseudomonadota</taxon>
        <taxon>Gammaproteobacteria</taxon>
        <taxon>Lysobacterales</taxon>
        <taxon>Lysobacteraceae</taxon>
        <taxon>Noviluteimonas</taxon>
    </lineage>
</organism>
<dbReference type="PANTHER" id="PTHR36114:SF1">
    <property type="entry name" value="16.7 KDA PROTEIN IN WHIE LOCUS"/>
    <property type="match status" value="1"/>
</dbReference>
<dbReference type="InterPro" id="IPR013096">
    <property type="entry name" value="Cupin_2"/>
</dbReference>
<dbReference type="EMBL" id="WOXT01000006">
    <property type="protein sequence ID" value="MUV15671.1"/>
    <property type="molecule type" value="Genomic_DNA"/>
</dbReference>
<dbReference type="InterPro" id="IPR052044">
    <property type="entry name" value="PKS_Associated_Protein"/>
</dbReference>
<dbReference type="AlphaFoldDB" id="A0A7C9HVN0"/>
<comment type="caution">
    <text evidence="3">The sequence shown here is derived from an EMBL/GenBank/DDBJ whole genome shotgun (WGS) entry which is preliminary data.</text>
</comment>